<dbReference type="Pfam" id="PF06048">
    <property type="entry name" value="DUF927"/>
    <property type="match status" value="1"/>
</dbReference>
<proteinExistence type="predicted"/>
<evidence type="ECO:0000313" key="2">
    <source>
        <dbReference type="EMBL" id="MDG2990739.1"/>
    </source>
</evidence>
<name>A0ABT6EYS5_9SYNE</name>
<organism evidence="2 3">
    <name type="scientific">Candidatus Synechococcus calcipolaris G9</name>
    <dbReference type="NCBI Taxonomy" id="1497997"/>
    <lineage>
        <taxon>Bacteria</taxon>
        <taxon>Bacillati</taxon>
        <taxon>Cyanobacteriota</taxon>
        <taxon>Cyanophyceae</taxon>
        <taxon>Synechococcales</taxon>
        <taxon>Synechococcaceae</taxon>
        <taxon>Synechococcus</taxon>
    </lineage>
</organism>
<sequence length="889" mass="97694">MLETDLNDQGREANKDNPCPGCGGTDWCYLINETAFICDRISAPPEGYSQRGTAKDGRPIFAKTGSYAEPRTLSDLVLPLEWEPKSDGPQWQPTGSKDGKHSEQIIEYHYPDPITGDPLGKVVRKQWSDRRLAYGRGASKKTKEIRPWHWAKPTPAMVADGVKGWWSDRGKGDGKWPIYRQNEVTPGSVVFVVAGEQSVEAMRGIGGVAICNQGGEKTTAGLKQIALFLKAAKSKLAVVLPDHDATGREMGEVLKTQLEKVHVKTIVLDLAEVWPGIPTKGDIYDLVTYSGWSVEQIQAALEFEIERLLEPLDIEAELRAQLPKSGFSTDPDRGLIYTDRTSQPGHELRYFIGNHLEAIGYCQSPSGDGAALVLSFKTIHGYLATYLMGRGSLAGDGNEVIAELLLRSYSFLRGEKTRLLTYLHGLGAGIEEQFLLMPSTGWADVQEQKSFLLPHVTIGDRRLRFQSFEPPLTHPYQPKGTLENWAVEVGKYAAGNSRLAFALSSSFAGPLLELLDIPGGGFNLYGATSRGKTTAVQVAASVAGHPDKVVRSWRATDNGLEAIASEHSDLTLVLDELKECHPKVVDQASYLLANGVGKQRANRTGGKQTPKTWRTLFLSTGEMPFVEYLKGHSLTVKGGQEIRLIDIGAIAGEHGVFENLHGFKDGAGIANHLKSATRQHHGTALTSFLEVLVSQVESEGLDDLRDSFRAIREVLTPSGVADPAVGRAIERFAVVALAGELAIRFGILPIPEGEPTQASAILLQTWLNLRGGLGSHDLKAALERVEAILRENYHTGLVPLDLENRLGDTPRGNLLGYRRLNGEILILPSVYRDQFCQGIDRKLLTTQMRSLGWLKWDEATNKTPVQRKVEGKNQRFYAFTPFWEVQDGE</sequence>
<comment type="caution">
    <text evidence="2">The sequence shown here is derived from an EMBL/GenBank/DDBJ whole genome shotgun (WGS) entry which is preliminary data.</text>
</comment>
<reference evidence="2" key="2">
    <citation type="submission" date="2022-01" db="EMBL/GenBank/DDBJ databases">
        <authorList>
            <person name="Zivanovic Y."/>
            <person name="Moreira D."/>
            <person name="Lopez-Garcia P."/>
        </authorList>
    </citation>
    <scope>NUCLEOTIDE SEQUENCE</scope>
    <source>
        <strain evidence="2">G9</strain>
    </source>
</reference>
<gene>
    <name evidence="2" type="ORF">L3556_07310</name>
</gene>
<dbReference type="EMBL" id="JAKKUT010000002">
    <property type="protein sequence ID" value="MDG2990739.1"/>
    <property type="molecule type" value="Genomic_DNA"/>
</dbReference>
<accession>A0ABT6EYS5</accession>
<feature type="domain" description="DUF927" evidence="1">
    <location>
        <begin position="371"/>
        <end position="611"/>
    </location>
</feature>
<protein>
    <submittedName>
        <fullName evidence="2">DUF927 domain-containing protein</fullName>
    </submittedName>
</protein>
<evidence type="ECO:0000259" key="1">
    <source>
        <dbReference type="Pfam" id="PF06048"/>
    </source>
</evidence>
<keyword evidence="3" id="KW-1185">Reference proteome</keyword>
<dbReference type="Proteomes" id="UP001154265">
    <property type="component" value="Unassembled WGS sequence"/>
</dbReference>
<dbReference type="RefSeq" id="WP_277866640.1">
    <property type="nucleotide sequence ID" value="NZ_JAKKUT010000002.1"/>
</dbReference>
<reference evidence="2" key="1">
    <citation type="journal article" date="2022" name="Genome Biol. Evol.">
        <title>A New Gene Family Diagnostic for Intracellular Biomineralization of Amorphous Ca Carbonates by Cyanobacteria.</title>
        <authorList>
            <person name="Benzerara K."/>
            <person name="Duprat E."/>
            <person name="Bitard-Feildel T."/>
            <person name="Caumes G."/>
            <person name="Cassier-Chauvat C."/>
            <person name="Chauvat F."/>
            <person name="Dezi M."/>
            <person name="Diop S.I."/>
            <person name="Gaschignard G."/>
            <person name="Gorgen S."/>
            <person name="Gugger M."/>
            <person name="Lopez-Garcia P."/>
            <person name="Millet M."/>
            <person name="Skouri-Panet F."/>
            <person name="Moreira D."/>
            <person name="Callebaut I."/>
        </authorList>
    </citation>
    <scope>NUCLEOTIDE SEQUENCE</scope>
    <source>
        <strain evidence="2">G9</strain>
    </source>
</reference>
<evidence type="ECO:0000313" key="3">
    <source>
        <dbReference type="Proteomes" id="UP001154265"/>
    </source>
</evidence>
<dbReference type="InterPro" id="IPR009270">
    <property type="entry name" value="DUF927"/>
</dbReference>